<dbReference type="SUPFAM" id="SSF56935">
    <property type="entry name" value="Porins"/>
    <property type="match status" value="1"/>
</dbReference>
<reference evidence="2" key="2">
    <citation type="submission" date="2006-05" db="EMBL/GenBank/DDBJ databases">
        <title>Sequencing of the draft genome and assembly of Desulfuromonas acetoxidans DSM 684.</title>
        <authorList>
            <consortium name="US DOE Joint Genome Institute (JGI-PGF)"/>
            <person name="Copeland A."/>
            <person name="Lucas S."/>
            <person name="Lapidus A."/>
            <person name="Barry K."/>
            <person name="Detter J.C."/>
            <person name="Glavina del Rio T."/>
            <person name="Hammon N."/>
            <person name="Israni S."/>
            <person name="Dalin E."/>
            <person name="Tice H."/>
            <person name="Bruce D."/>
            <person name="Pitluck S."/>
            <person name="Richardson P."/>
        </authorList>
    </citation>
    <scope>NUCLEOTIDE SEQUENCE [LARGE SCALE GENOMIC DNA]</scope>
    <source>
        <strain evidence="2">DSM 684</strain>
    </source>
</reference>
<dbReference type="Proteomes" id="UP000005695">
    <property type="component" value="Unassembled WGS sequence"/>
</dbReference>
<name>Q1K3M9_DESA6</name>
<evidence type="ECO:0000313" key="3">
    <source>
        <dbReference type="Proteomes" id="UP000005695"/>
    </source>
</evidence>
<dbReference type="EMBL" id="AAEW02000002">
    <property type="protein sequence ID" value="EAT16945.1"/>
    <property type="molecule type" value="Genomic_DNA"/>
</dbReference>
<evidence type="ECO:0000313" key="2">
    <source>
        <dbReference type="EMBL" id="EAT16945.1"/>
    </source>
</evidence>
<gene>
    <name evidence="2" type="ORF">Dace_2811</name>
</gene>
<sequence>MKQSRLWLLALMSVLAMLATATVAAAEGDEAHLSGSWELGMSAVTTKDNAARVNEFATVHKDDGVALAPKLDLEFEKGSFLLEVESEVNGARDQQHALEIDAGRIFKLGSEYSVMQHWKDHETLDQMGATAREDTGGSQPSVTTDKIFADLAEIGVTSVGGVTLNYDAAEAYAQELDNEYIVTRKEWKNEAELTLPQLPNVTFKAGIRIETREGMEQAIGLSKCDGCHVSAVGKDIDEITEEYTFGATGKFGILTVDYEYLTRYFDEDSTTPTRYYEDAGNPSAADQLIYEAGDLELNRTPDSEKETHMIKARVDLPRNTSITASYVKSEVDSSKSETQTDYQLLDGDTLTTEYESFGAKLATKFNKMISLSLRGSYYEIEADDNEIYYQAREDSARYDADPALSLLPFGASDEYHSAEEREVTDAGADVVIRLAKATTLRLGYEYEEVERVEEELGETETHSFKAALKTRLSNKLSGRISYTYQDIDDPFGGEDVTGIAQGIGTEDPLGSGLWYLDTADYYGIENNSATAVWYWNSVYPNRTMDATTEPDTVHETKLSTTWAPSANMAATLFARVRYEENDDVEYEQTTYVPGVTFWYAPSDKLNLTMSYTFNNQDTENRACVGWYHG</sequence>
<dbReference type="AlphaFoldDB" id="Q1K3M9"/>
<organism evidence="2 3">
    <name type="scientific">Desulfuromonas acetoxidans (strain DSM 684 / 11070)</name>
    <dbReference type="NCBI Taxonomy" id="281689"/>
    <lineage>
        <taxon>Bacteria</taxon>
        <taxon>Pseudomonadati</taxon>
        <taxon>Thermodesulfobacteriota</taxon>
        <taxon>Desulfuromonadia</taxon>
        <taxon>Desulfuromonadales</taxon>
        <taxon>Desulfuromonadaceae</taxon>
        <taxon>Desulfuromonas</taxon>
    </lineage>
</organism>
<protein>
    <submittedName>
        <fullName evidence="2">Cytochrome c family protein, putative</fullName>
    </submittedName>
</protein>
<keyword evidence="1" id="KW-0732">Signal</keyword>
<feature type="signal peptide" evidence="1">
    <location>
        <begin position="1"/>
        <end position="25"/>
    </location>
</feature>
<dbReference type="InterPro" id="IPR020016">
    <property type="entry name" value="Decahaem-assoc_OM_MtrB/PioB"/>
</dbReference>
<comment type="caution">
    <text evidence="2">The sequence shown here is derived from an EMBL/GenBank/DDBJ whole genome shotgun (WGS) entry which is preliminary data.</text>
</comment>
<keyword evidence="3" id="KW-1185">Reference proteome</keyword>
<feature type="chain" id="PRO_5004192439" evidence="1">
    <location>
        <begin position="26"/>
        <end position="629"/>
    </location>
</feature>
<dbReference type="Pfam" id="PF11854">
    <property type="entry name" value="MtrB_PioB"/>
    <property type="match status" value="1"/>
</dbReference>
<proteinExistence type="predicted"/>
<dbReference type="NCBIfam" id="NF041027">
    <property type="entry name" value="GSU2204_Se_pt_1"/>
    <property type="match status" value="1"/>
</dbReference>
<accession>Q1K3M9</accession>
<evidence type="ECO:0000256" key="1">
    <source>
        <dbReference type="SAM" id="SignalP"/>
    </source>
</evidence>
<reference evidence="2" key="1">
    <citation type="submission" date="2006-05" db="EMBL/GenBank/DDBJ databases">
        <title>Annotation of the draft genome assembly of Desulfuromonas acetoxidans DSM 684.</title>
        <authorList>
            <consortium name="US DOE Joint Genome Institute (JGI-ORNL)"/>
            <person name="Larimer F."/>
            <person name="Land M."/>
            <person name="Hauser L."/>
        </authorList>
    </citation>
    <scope>NUCLEOTIDE SEQUENCE [LARGE SCALE GENOMIC DNA]</scope>
    <source>
        <strain evidence="2">DSM 684</strain>
    </source>
</reference>
<dbReference type="OrthoDB" id="5404860at2"/>